<reference evidence="3" key="1">
    <citation type="submission" date="2014-03" db="EMBL/GenBank/DDBJ databases">
        <authorList>
            <person name="Aksoy S."/>
            <person name="Warren W."/>
            <person name="Wilson R.K."/>
        </authorList>
    </citation>
    <scope>NUCLEOTIDE SEQUENCE [LARGE SCALE GENOMIC DNA]</scope>
    <source>
        <strain evidence="3">IAEA</strain>
    </source>
</reference>
<feature type="transmembrane region" description="Helical" evidence="1">
    <location>
        <begin position="28"/>
        <end position="49"/>
    </location>
</feature>
<dbReference type="VEuPathDB" id="VectorBase:GPAI013118"/>
<name>A0A1A9ZFN1_GLOPL</name>
<dbReference type="EnsemblMetazoa" id="GPAI013118-RA">
    <property type="protein sequence ID" value="GPAI013118-PA"/>
    <property type="gene ID" value="GPAI013118"/>
</dbReference>
<evidence type="ECO:0000313" key="3">
    <source>
        <dbReference type="Proteomes" id="UP000092445"/>
    </source>
</evidence>
<sequence>MKELFNVTVWSALIFAFANLRKRLRVYALFYVRVFVLSILLAHHSSLMVTSSQLNRFKPSALKLNDVHHYNKPTLSIPHQMRHKLHPWEGEILETRIKLLGHSTVFSTTKKTG</sequence>
<proteinExistence type="predicted"/>
<dbReference type="AlphaFoldDB" id="A0A1A9ZFN1"/>
<keyword evidence="1" id="KW-1133">Transmembrane helix</keyword>
<dbReference type="Proteomes" id="UP000092445">
    <property type="component" value="Unassembled WGS sequence"/>
</dbReference>
<keyword evidence="1" id="KW-0472">Membrane</keyword>
<accession>A0A1A9ZFN1</accession>
<protein>
    <submittedName>
        <fullName evidence="2">Uncharacterized protein</fullName>
    </submittedName>
</protein>
<reference evidence="2" key="2">
    <citation type="submission" date="2020-05" db="UniProtKB">
        <authorList>
            <consortium name="EnsemblMetazoa"/>
        </authorList>
    </citation>
    <scope>IDENTIFICATION</scope>
    <source>
        <strain evidence="2">IAEA</strain>
    </source>
</reference>
<evidence type="ECO:0000256" key="1">
    <source>
        <dbReference type="SAM" id="Phobius"/>
    </source>
</evidence>
<keyword evidence="1" id="KW-0812">Transmembrane</keyword>
<evidence type="ECO:0000313" key="2">
    <source>
        <dbReference type="EnsemblMetazoa" id="GPAI013118-PA"/>
    </source>
</evidence>
<keyword evidence="3" id="KW-1185">Reference proteome</keyword>
<organism evidence="2 3">
    <name type="scientific">Glossina pallidipes</name>
    <name type="common">Tsetse fly</name>
    <dbReference type="NCBI Taxonomy" id="7398"/>
    <lineage>
        <taxon>Eukaryota</taxon>
        <taxon>Metazoa</taxon>
        <taxon>Ecdysozoa</taxon>
        <taxon>Arthropoda</taxon>
        <taxon>Hexapoda</taxon>
        <taxon>Insecta</taxon>
        <taxon>Pterygota</taxon>
        <taxon>Neoptera</taxon>
        <taxon>Endopterygota</taxon>
        <taxon>Diptera</taxon>
        <taxon>Brachycera</taxon>
        <taxon>Muscomorpha</taxon>
        <taxon>Hippoboscoidea</taxon>
        <taxon>Glossinidae</taxon>
        <taxon>Glossina</taxon>
    </lineage>
</organism>